<gene>
    <name evidence="1" type="ORF">S01H1_48628</name>
</gene>
<evidence type="ECO:0000313" key="1">
    <source>
        <dbReference type="EMBL" id="GAG28204.1"/>
    </source>
</evidence>
<dbReference type="GO" id="GO:0051539">
    <property type="term" value="F:4 iron, 4 sulfur cluster binding"/>
    <property type="evidence" value="ECO:0007669"/>
    <property type="project" value="TreeGrafter"/>
</dbReference>
<dbReference type="GO" id="GO:0042601">
    <property type="term" value="C:endospore-forming forespore"/>
    <property type="evidence" value="ECO:0007669"/>
    <property type="project" value="TreeGrafter"/>
</dbReference>
<reference evidence="1" key="1">
    <citation type="journal article" date="2014" name="Front. Microbiol.">
        <title>High frequency of phylogenetically diverse reductive dehalogenase-homologous genes in deep subseafloor sedimentary metagenomes.</title>
        <authorList>
            <person name="Kawai M."/>
            <person name="Futagami T."/>
            <person name="Toyoda A."/>
            <person name="Takaki Y."/>
            <person name="Nishi S."/>
            <person name="Hori S."/>
            <person name="Arai W."/>
            <person name="Tsubouchi T."/>
            <person name="Morono Y."/>
            <person name="Uchiyama I."/>
            <person name="Ito T."/>
            <person name="Fujiyama A."/>
            <person name="Inagaki F."/>
            <person name="Takami H."/>
        </authorList>
    </citation>
    <scope>NUCLEOTIDE SEQUENCE</scope>
    <source>
        <strain evidence="1">Expedition CK06-06</strain>
    </source>
</reference>
<name>X0WB87_9ZZZZ</name>
<sequence length="180" mass="21068">MLELKTKTTAVENLRSLEHNKKTIVAWSLNSPAIIRSEERGTAGMRARLRAAAQCEAWGYPLAFHFDPLILYEGWEKDYRRLVRELFASVSAKNIVWISLGSFRFMPSLKPIIQKRFQKSRIIYGEFIPGLDGKMRYFKPLRIELYRKMAAWVKELAPDVMLYFCMEDQEVWEKALGFVP</sequence>
<dbReference type="PANTHER" id="PTHR37822:SF2">
    <property type="entry name" value="SPORE PHOTOPRODUCT LYASE"/>
    <property type="match status" value="1"/>
</dbReference>
<dbReference type="Gene3D" id="3.80.30.30">
    <property type="match status" value="1"/>
</dbReference>
<dbReference type="InterPro" id="IPR049539">
    <property type="entry name" value="SPL"/>
</dbReference>
<dbReference type="EMBL" id="BARS01031235">
    <property type="protein sequence ID" value="GAG28204.1"/>
    <property type="molecule type" value="Genomic_DNA"/>
</dbReference>
<accession>X0WB87</accession>
<comment type="caution">
    <text evidence="1">The sequence shown here is derived from an EMBL/GenBank/DDBJ whole genome shotgun (WGS) entry which is preliminary data.</text>
</comment>
<dbReference type="PANTHER" id="PTHR37822">
    <property type="entry name" value="SPORE PHOTOPRODUCT LYASE-RELATED"/>
    <property type="match status" value="1"/>
</dbReference>
<dbReference type="AlphaFoldDB" id="X0WB87"/>
<dbReference type="GO" id="GO:1904047">
    <property type="term" value="F:S-adenosyl-L-methionine binding"/>
    <property type="evidence" value="ECO:0007669"/>
    <property type="project" value="TreeGrafter"/>
</dbReference>
<protein>
    <recommendedName>
        <fullName evidence="2">DNA photolyase</fullName>
    </recommendedName>
</protein>
<dbReference type="GO" id="GO:0003913">
    <property type="term" value="F:DNA photolyase activity"/>
    <property type="evidence" value="ECO:0007669"/>
    <property type="project" value="TreeGrafter"/>
</dbReference>
<proteinExistence type="predicted"/>
<evidence type="ECO:0008006" key="2">
    <source>
        <dbReference type="Google" id="ProtNLM"/>
    </source>
</evidence>
<feature type="non-terminal residue" evidence="1">
    <location>
        <position position="180"/>
    </location>
</feature>
<organism evidence="1">
    <name type="scientific">marine sediment metagenome</name>
    <dbReference type="NCBI Taxonomy" id="412755"/>
    <lineage>
        <taxon>unclassified sequences</taxon>
        <taxon>metagenomes</taxon>
        <taxon>ecological metagenomes</taxon>
    </lineage>
</organism>
<dbReference type="Pfam" id="PF20903">
    <property type="entry name" value="SPL"/>
    <property type="match status" value="1"/>
</dbReference>